<evidence type="ECO:0000256" key="1">
    <source>
        <dbReference type="SAM" id="SignalP"/>
    </source>
</evidence>
<name>A0A9P7Z2I4_9HELO</name>
<keyword evidence="1" id="KW-0732">Signal</keyword>
<dbReference type="Gene3D" id="3.90.230.10">
    <property type="entry name" value="Creatinase/methionine aminopeptidase superfamily"/>
    <property type="match status" value="1"/>
</dbReference>
<dbReference type="EMBL" id="MU253907">
    <property type="protein sequence ID" value="KAG9244414.1"/>
    <property type="molecule type" value="Genomic_DNA"/>
</dbReference>
<protein>
    <recommendedName>
        <fullName evidence="4">Peptidase M24 domain-containing protein</fullName>
    </recommendedName>
</protein>
<keyword evidence="3" id="KW-1185">Reference proteome</keyword>
<sequence length="453" mass="51313">MIWITWLKAICLLLLPISLAADTSNPQYHTLPTLREQAALKDSWTAERKANIPSILAKHGIGAWLMVEKEYAEDTVFWSLKSATQFSARRRTVNLYLASNLTSCQEQLAYTWIDNTPQVWQDLVAVLEKFEPESIAVNTDTDIAFASGMHIGEYQNAKESLGDWGEKFVSVPMVAVEVVGTMPKSQMGWYKKLMETTWAIISEGLSESVITPGKTTTKDVEWWFREKIQSYNYTTWFQCDVNIVGPDGVFELRITPDHNGTIQYGDLLHVDLGVTALGMNTDTQHLAYVLFPGETEKDIPQGLKDGLNKGNLLQDIVKSKMVVGETGNSILKKSLEMMKSEGFEGSVYSHPIGDWGHSAGTLIGMTNLQDGVPVLGDLPLLDNTYYSIELYAAHFVPEKKETLFFYQEEDVYWVDEETGFDWVYGRQEKFHLIHSKIEAEEFMYQDLRRTSIP</sequence>
<reference evidence="2" key="1">
    <citation type="journal article" date="2021" name="IMA Fungus">
        <title>Genomic characterization of three marine fungi, including Emericellopsis atlantica sp. nov. with signatures of a generalist lifestyle and marine biomass degradation.</title>
        <authorList>
            <person name="Hagestad O.C."/>
            <person name="Hou L."/>
            <person name="Andersen J.H."/>
            <person name="Hansen E.H."/>
            <person name="Altermark B."/>
            <person name="Li C."/>
            <person name="Kuhnert E."/>
            <person name="Cox R.J."/>
            <person name="Crous P.W."/>
            <person name="Spatafora J.W."/>
            <person name="Lail K."/>
            <person name="Amirebrahimi M."/>
            <person name="Lipzen A."/>
            <person name="Pangilinan J."/>
            <person name="Andreopoulos W."/>
            <person name="Hayes R.D."/>
            <person name="Ng V."/>
            <person name="Grigoriev I.V."/>
            <person name="Jackson S.A."/>
            <person name="Sutton T.D.S."/>
            <person name="Dobson A.D.W."/>
            <person name="Rama T."/>
        </authorList>
    </citation>
    <scope>NUCLEOTIDE SEQUENCE</scope>
    <source>
        <strain evidence="2">TRa3180A</strain>
    </source>
</reference>
<accession>A0A9P7Z2I4</accession>
<proteinExistence type="predicted"/>
<evidence type="ECO:0000313" key="3">
    <source>
        <dbReference type="Proteomes" id="UP000887226"/>
    </source>
</evidence>
<dbReference type="Proteomes" id="UP000887226">
    <property type="component" value="Unassembled WGS sequence"/>
</dbReference>
<organism evidence="2 3">
    <name type="scientific">Calycina marina</name>
    <dbReference type="NCBI Taxonomy" id="1763456"/>
    <lineage>
        <taxon>Eukaryota</taxon>
        <taxon>Fungi</taxon>
        <taxon>Dikarya</taxon>
        <taxon>Ascomycota</taxon>
        <taxon>Pezizomycotina</taxon>
        <taxon>Leotiomycetes</taxon>
        <taxon>Helotiales</taxon>
        <taxon>Pezizellaceae</taxon>
        <taxon>Calycina</taxon>
    </lineage>
</organism>
<feature type="signal peptide" evidence="1">
    <location>
        <begin position="1"/>
        <end position="20"/>
    </location>
</feature>
<evidence type="ECO:0000313" key="2">
    <source>
        <dbReference type="EMBL" id="KAG9244414.1"/>
    </source>
</evidence>
<comment type="caution">
    <text evidence="2">The sequence shown here is derived from an EMBL/GenBank/DDBJ whole genome shotgun (WGS) entry which is preliminary data.</text>
</comment>
<dbReference type="InterPro" id="IPR036005">
    <property type="entry name" value="Creatinase/aminopeptidase-like"/>
</dbReference>
<dbReference type="OrthoDB" id="3632757at2759"/>
<dbReference type="SUPFAM" id="SSF55920">
    <property type="entry name" value="Creatinase/aminopeptidase"/>
    <property type="match status" value="1"/>
</dbReference>
<dbReference type="AlphaFoldDB" id="A0A9P7Z2I4"/>
<evidence type="ECO:0008006" key="4">
    <source>
        <dbReference type="Google" id="ProtNLM"/>
    </source>
</evidence>
<feature type="chain" id="PRO_5040514512" description="Peptidase M24 domain-containing protein" evidence="1">
    <location>
        <begin position="21"/>
        <end position="453"/>
    </location>
</feature>
<gene>
    <name evidence="2" type="ORF">BJ878DRAFT_534584</name>
</gene>